<keyword evidence="2" id="KW-0677">Repeat</keyword>
<dbReference type="Gene3D" id="3.90.1220.10">
    <property type="entry name" value="Cellulose docking domain, dockering"/>
    <property type="match status" value="2"/>
</dbReference>
<evidence type="ECO:0000256" key="4">
    <source>
        <dbReference type="SAM" id="MobiDB-lite"/>
    </source>
</evidence>
<dbReference type="Pfam" id="PF08757">
    <property type="entry name" value="CotH"/>
    <property type="match status" value="1"/>
</dbReference>
<dbReference type="SUPFAM" id="SSF64571">
    <property type="entry name" value="Cellulose docking domain, dockering"/>
    <property type="match status" value="2"/>
</dbReference>
<dbReference type="GO" id="GO:0016787">
    <property type="term" value="F:hydrolase activity"/>
    <property type="evidence" value="ECO:0007669"/>
    <property type="project" value="UniProtKB-KW"/>
</dbReference>
<feature type="region of interest" description="Disordered" evidence="4">
    <location>
        <begin position="510"/>
        <end position="537"/>
    </location>
</feature>
<feature type="chain" id="PRO_5012078775" description="CBM10 domain-containing protein" evidence="5">
    <location>
        <begin position="20"/>
        <end position="629"/>
    </location>
</feature>
<evidence type="ECO:0000313" key="7">
    <source>
        <dbReference type="EMBL" id="ORX60897.1"/>
    </source>
</evidence>
<dbReference type="InterPro" id="IPR014867">
    <property type="entry name" value="Spore_coat_CotH_CotH2/3/7"/>
</dbReference>
<evidence type="ECO:0000256" key="1">
    <source>
        <dbReference type="ARBA" id="ARBA00022729"/>
    </source>
</evidence>
<keyword evidence="3" id="KW-0378">Hydrolase</keyword>
<dbReference type="EMBL" id="MCFH01000001">
    <property type="protein sequence ID" value="ORX60897.1"/>
    <property type="molecule type" value="Genomic_DNA"/>
</dbReference>
<dbReference type="PANTHER" id="PTHR40050">
    <property type="entry name" value="INNER SPORE COAT PROTEIN H"/>
    <property type="match status" value="1"/>
</dbReference>
<reference evidence="7 8" key="1">
    <citation type="submission" date="2016-08" db="EMBL/GenBank/DDBJ databases">
        <title>Genomes of anaerobic fungi encode conserved fungal cellulosomes for biomass hydrolysis.</title>
        <authorList>
            <consortium name="DOE Joint Genome Institute"/>
            <person name="Haitjema C.H."/>
            <person name="Gilmore S.P."/>
            <person name="Henske J.K."/>
            <person name="Solomon K.V."/>
            <person name="De Groot R."/>
            <person name="Kuo A."/>
            <person name="Mondo S.J."/>
            <person name="Salamov A.A."/>
            <person name="Labutti K."/>
            <person name="Zhao Z."/>
            <person name="Chiniquy J."/>
            <person name="Barry K."/>
            <person name="Brewer H.M."/>
            <person name="Purvine S.O."/>
            <person name="Wright A.T."/>
            <person name="Boxma B."/>
            <person name="Van Alen T."/>
            <person name="Hackstein J.H."/>
            <person name="Baker S.E."/>
            <person name="Grigoriev I.V."/>
            <person name="O'Malley M.A."/>
        </authorList>
    </citation>
    <scope>NUCLEOTIDE SEQUENCE [LARGE SCALE GENOMIC DNA]</scope>
    <source>
        <strain evidence="8">finn</strain>
    </source>
</reference>
<comment type="caution">
    <text evidence="7">The sequence shown here is derived from an EMBL/GenBank/DDBJ whole genome shotgun (WGS) entry which is preliminary data.</text>
</comment>
<protein>
    <recommendedName>
        <fullName evidence="6">CBM10 domain-containing protein</fullName>
    </recommendedName>
</protein>
<keyword evidence="8" id="KW-1185">Reference proteome</keyword>
<dbReference type="PROSITE" id="PS51763">
    <property type="entry name" value="CBM10"/>
    <property type="match status" value="2"/>
</dbReference>
<dbReference type="PANTHER" id="PTHR40050:SF1">
    <property type="entry name" value="INNER SPORE COAT PROTEIN H"/>
    <property type="match status" value="1"/>
</dbReference>
<feature type="signal peptide" evidence="5">
    <location>
        <begin position="1"/>
        <end position="19"/>
    </location>
</feature>
<feature type="compositionally biased region" description="Low complexity" evidence="4">
    <location>
        <begin position="516"/>
        <end position="536"/>
    </location>
</feature>
<dbReference type="AlphaFoldDB" id="A0A1Y1VN93"/>
<proteinExistence type="predicted"/>
<evidence type="ECO:0000259" key="6">
    <source>
        <dbReference type="PROSITE" id="PS51763"/>
    </source>
</evidence>
<feature type="domain" description="CBM10" evidence="6">
    <location>
        <begin position="589"/>
        <end position="625"/>
    </location>
</feature>
<keyword evidence="1 5" id="KW-0732">Signal</keyword>
<dbReference type="InterPro" id="IPR009034">
    <property type="entry name" value="Dockerin_dom_fun_sf"/>
</dbReference>
<evidence type="ECO:0000256" key="2">
    <source>
        <dbReference type="ARBA" id="ARBA00022737"/>
    </source>
</evidence>
<evidence type="ECO:0000256" key="3">
    <source>
        <dbReference type="ARBA" id="ARBA00022801"/>
    </source>
</evidence>
<dbReference type="OrthoDB" id="10306288at2759"/>
<sequence length="629" mass="72863">MKISKIFTAISCFALSVNAGFWDNVERTELYELTEKSIPEMRITLPENTWKEMVQKAQITKQTQNTDFEVEADMKFIYEGNEEEYAINFKLGGKSSPEFSKPGYNIKIKGDKQTLHGTKNFRLRSDQREASMMRSKITTDILQKSGLIAIEVGYTELYVNDEYMGFWVISDSIKSKWIKRKFGDESKDIKTLYQCKNDGIRFNDGSAKKKCVNANSEYTDYMEPFNNFVDQVNAATTREDLEKIMDVDNFMKYMAWEWLMGTWDHFLGPYGHNLYWYQQPNGKWVYIPYDHDIELGQDLWTSFFKNKAYNKGSDIDFSNVSFKDFELDHPIIKILVHNDDTRFRELLGDIISKVFNPDTILAHIDDVKELISPYVKKDRETNAGRINKLGKDTGYTYEHFLLNTEYTYVYNTGAGLRGYGLKDWIRRRYNFAASYYGINTNSSSPEEKHKLIEPRPEPVSLPYKVKLTTQKINSKFSYISIENKLPDYTPDRNYSDDRVPVLGVNQYNLERKSSNVSPTEPTEPTQSTQPVEPTQSIEPDEECWSEVFGYKCCSKGCNSKVYLIDEAGYWGAENGEWCGIPTCNYESDECPGKKYGYPCCEKCDVFLTDKDGAWGVQNSNWCSVKDSCF</sequence>
<evidence type="ECO:0000313" key="8">
    <source>
        <dbReference type="Proteomes" id="UP000193719"/>
    </source>
</evidence>
<organism evidence="7 8">
    <name type="scientific">Piromyces finnis</name>
    <dbReference type="NCBI Taxonomy" id="1754191"/>
    <lineage>
        <taxon>Eukaryota</taxon>
        <taxon>Fungi</taxon>
        <taxon>Fungi incertae sedis</taxon>
        <taxon>Chytridiomycota</taxon>
        <taxon>Chytridiomycota incertae sedis</taxon>
        <taxon>Neocallimastigomycetes</taxon>
        <taxon>Neocallimastigales</taxon>
        <taxon>Neocallimastigaceae</taxon>
        <taxon>Piromyces</taxon>
    </lineage>
</organism>
<name>A0A1Y1VN93_9FUNG</name>
<dbReference type="InterPro" id="IPR002883">
    <property type="entry name" value="CBM10/Dockerin_dom"/>
</dbReference>
<dbReference type="Proteomes" id="UP000193719">
    <property type="component" value="Unassembled WGS sequence"/>
</dbReference>
<feature type="domain" description="CBM10" evidence="6">
    <location>
        <begin position="542"/>
        <end position="581"/>
    </location>
</feature>
<accession>A0A1Y1VN93</accession>
<dbReference type="Pfam" id="PF02013">
    <property type="entry name" value="CBM_10"/>
    <property type="match status" value="2"/>
</dbReference>
<gene>
    <name evidence="7" type="ORF">BCR36DRAFT_401194</name>
</gene>
<reference evidence="7 8" key="2">
    <citation type="submission" date="2016-08" db="EMBL/GenBank/DDBJ databases">
        <title>Pervasive Adenine N6-methylation of Active Genes in Fungi.</title>
        <authorList>
            <consortium name="DOE Joint Genome Institute"/>
            <person name="Mondo S.J."/>
            <person name="Dannebaum R.O."/>
            <person name="Kuo R.C."/>
            <person name="Labutti K."/>
            <person name="Haridas S."/>
            <person name="Kuo A."/>
            <person name="Salamov A."/>
            <person name="Ahrendt S.R."/>
            <person name="Lipzen A."/>
            <person name="Sullivan W."/>
            <person name="Andreopoulos W.B."/>
            <person name="Clum A."/>
            <person name="Lindquist E."/>
            <person name="Daum C."/>
            <person name="Ramamoorthy G.K."/>
            <person name="Gryganskyi A."/>
            <person name="Culley D."/>
            <person name="Magnuson J.K."/>
            <person name="James T.Y."/>
            <person name="O'Malley M.A."/>
            <person name="Stajich J.E."/>
            <person name="Spatafora J.W."/>
            <person name="Visel A."/>
            <person name="Grigoriev I.V."/>
        </authorList>
    </citation>
    <scope>NUCLEOTIDE SEQUENCE [LARGE SCALE GENOMIC DNA]</scope>
    <source>
        <strain evidence="8">finn</strain>
    </source>
</reference>
<evidence type="ECO:0000256" key="5">
    <source>
        <dbReference type="SAM" id="SignalP"/>
    </source>
</evidence>